<dbReference type="PATRIC" id="fig|128780.6.peg.1623"/>
<dbReference type="CDD" id="cd16378">
    <property type="entry name" value="CcmH_N"/>
    <property type="match status" value="1"/>
</dbReference>
<feature type="signal peptide" evidence="7">
    <location>
        <begin position="1"/>
        <end position="19"/>
    </location>
</feature>
<dbReference type="GO" id="GO:0005886">
    <property type="term" value="C:plasma membrane"/>
    <property type="evidence" value="ECO:0007669"/>
    <property type="project" value="TreeGrafter"/>
</dbReference>
<dbReference type="Proteomes" id="UP000061010">
    <property type="component" value="Chromosome"/>
</dbReference>
<accession>A0A0S1AYZ5</accession>
<evidence type="ECO:0000259" key="8">
    <source>
        <dbReference type="Pfam" id="PF03918"/>
    </source>
</evidence>
<evidence type="ECO:0000256" key="3">
    <source>
        <dbReference type="ARBA" id="ARBA00022723"/>
    </source>
</evidence>
<dbReference type="Gene3D" id="1.10.8.640">
    <property type="entry name" value="Cytochrome C biogenesis protein"/>
    <property type="match status" value="1"/>
</dbReference>
<dbReference type="InterPro" id="IPR038297">
    <property type="entry name" value="CcmH/CycL/NrfF/Ccl2_sf"/>
</dbReference>
<keyword evidence="7" id="KW-0812">Transmembrane</keyword>
<feature type="domain" description="CcmH/CycL/Ccl2/NrfF N-terminal" evidence="8">
    <location>
        <begin position="25"/>
        <end position="147"/>
    </location>
</feature>
<gene>
    <name evidence="9" type="primary">ccmH</name>
    <name evidence="9" type="ORF">AOT14_16200</name>
</gene>
<keyword evidence="6 7" id="KW-0408">Iron</keyword>
<organism evidence="9 10">
    <name type="scientific">Stenotrophomonas acidaminiphila</name>
    <dbReference type="NCBI Taxonomy" id="128780"/>
    <lineage>
        <taxon>Bacteria</taxon>
        <taxon>Pseudomonadati</taxon>
        <taxon>Pseudomonadota</taxon>
        <taxon>Gammaproteobacteria</taxon>
        <taxon>Lysobacterales</taxon>
        <taxon>Lysobacteraceae</taxon>
        <taxon>Stenotrophomonas</taxon>
    </lineage>
</organism>
<evidence type="ECO:0000256" key="5">
    <source>
        <dbReference type="ARBA" id="ARBA00022748"/>
    </source>
</evidence>
<protein>
    <recommendedName>
        <fullName evidence="7">Cytochrome c-type biogenesis protein</fullName>
    </recommendedName>
</protein>
<keyword evidence="3 7" id="KW-0479">Metal-binding</keyword>
<dbReference type="EMBL" id="CP012900">
    <property type="protein sequence ID" value="ALJ28008.1"/>
    <property type="molecule type" value="Genomic_DNA"/>
</dbReference>
<dbReference type="GO" id="GO:0046872">
    <property type="term" value="F:metal ion binding"/>
    <property type="evidence" value="ECO:0007669"/>
    <property type="project" value="UniProtKB-KW"/>
</dbReference>
<sequence length="150" mass="16853" precursor="true">MMRLAAMLLALCLPWLAMAQPMGDPAPLQYRDRAEEARFHALAAELRCVQCQNQSLADSNAQIAHDLRREVLNLMREGRSDAQIKQFLVERYGEFVLYRPRMEGSTLLLWLGPGVLLVAGAVLLFVHVSRRGRVAPAPAAADANQDEREW</sequence>
<keyword evidence="2 7" id="KW-0349">Heme</keyword>
<dbReference type="PANTHER" id="PTHR47870">
    <property type="entry name" value="CYTOCHROME C-TYPE BIOGENESIS PROTEIN CCMH"/>
    <property type="match status" value="1"/>
</dbReference>
<dbReference type="Pfam" id="PF03918">
    <property type="entry name" value="CcmH"/>
    <property type="match status" value="1"/>
</dbReference>
<comment type="similarity">
    <text evidence="1 7">Belongs to the CcmH/CycL/Ccl2/NrfF family.</text>
</comment>
<dbReference type="InterPro" id="IPR005616">
    <property type="entry name" value="CcmH/CycL/Ccl2/NrfF_N"/>
</dbReference>
<keyword evidence="7" id="KW-1133">Transmembrane helix</keyword>
<keyword evidence="4 7" id="KW-0732">Signal</keyword>
<dbReference type="FunFam" id="1.10.8.640:FF:000001">
    <property type="entry name" value="Cytochrome c-type biogenesis protein"/>
    <property type="match status" value="1"/>
</dbReference>
<evidence type="ECO:0000313" key="10">
    <source>
        <dbReference type="Proteomes" id="UP000061010"/>
    </source>
</evidence>
<dbReference type="PANTHER" id="PTHR47870:SF1">
    <property type="entry name" value="CYTOCHROME C-TYPE BIOGENESIS PROTEIN CCMH"/>
    <property type="match status" value="1"/>
</dbReference>
<evidence type="ECO:0000313" key="9">
    <source>
        <dbReference type="EMBL" id="ALJ28008.1"/>
    </source>
</evidence>
<keyword evidence="7" id="KW-0472">Membrane</keyword>
<feature type="chain" id="PRO_5011018781" description="Cytochrome c-type biogenesis protein" evidence="7">
    <location>
        <begin position="20"/>
        <end position="150"/>
    </location>
</feature>
<reference evidence="9 10" key="1">
    <citation type="journal article" date="2015" name="Genome Announc.">
        <title>Complete Genome Sequencing of Stenotrophomonas acidaminiphila ZAC14D2_NAIMI4_2, a Multidrug-Resistant Strain Isolated from Sediments of a Polluted River in Mexico, Uncovers New Antibiotic Resistance Genes and a Novel Class-II Lasso Peptide Biosynthesis Gene Cluster.</title>
        <authorList>
            <person name="Vinuesa P."/>
            <person name="Ochoa-Sanchez L.E."/>
        </authorList>
    </citation>
    <scope>NUCLEOTIDE SEQUENCE [LARGE SCALE GENOMIC DNA]</scope>
    <source>
        <strain evidence="9 10">ZAC14D2_NAIMI4_2</strain>
    </source>
</reference>
<evidence type="ECO:0000256" key="1">
    <source>
        <dbReference type="ARBA" id="ARBA00010342"/>
    </source>
</evidence>
<evidence type="ECO:0000256" key="6">
    <source>
        <dbReference type="ARBA" id="ARBA00023004"/>
    </source>
</evidence>
<feature type="transmembrane region" description="Helical" evidence="7">
    <location>
        <begin position="107"/>
        <end position="126"/>
    </location>
</feature>
<dbReference type="InterPro" id="IPR051263">
    <property type="entry name" value="C-type_cytochrome_biogenesis"/>
</dbReference>
<dbReference type="GO" id="GO:0017004">
    <property type="term" value="P:cytochrome complex assembly"/>
    <property type="evidence" value="ECO:0007669"/>
    <property type="project" value="UniProtKB-KW"/>
</dbReference>
<evidence type="ECO:0000256" key="2">
    <source>
        <dbReference type="ARBA" id="ARBA00022617"/>
    </source>
</evidence>
<comment type="function">
    <text evidence="7">Possible subunit of a heme lyase.</text>
</comment>
<keyword evidence="10" id="KW-1185">Reference proteome</keyword>
<dbReference type="KEGG" id="sacz:AOT14_16200"/>
<proteinExistence type="inferred from homology"/>
<name>A0A0S1AYZ5_9GAMM</name>
<dbReference type="AlphaFoldDB" id="A0A0S1AYZ5"/>
<evidence type="ECO:0000256" key="4">
    <source>
        <dbReference type="ARBA" id="ARBA00022729"/>
    </source>
</evidence>
<evidence type="ECO:0000256" key="7">
    <source>
        <dbReference type="RuleBase" id="RU364112"/>
    </source>
</evidence>
<keyword evidence="5" id="KW-0201">Cytochrome c-type biogenesis</keyword>